<dbReference type="SMART" id="SM01008">
    <property type="entry name" value="Ald_Xan_dh_C"/>
    <property type="match status" value="1"/>
</dbReference>
<sequence>MASDDAEREATGDGSGEAVAGLTDEASEQAERDRASWQLGKSHRKVDAMERMRGVTRYTDDLKLPGMLHAKILRSPHAHARIKSIDSSAALAMPGVFAVVTGQDFKIPYGIIPWTPDENALAVDKVCHVGDGLAAIAAVDEDTANAALRAIAVEYDVLKPYFDPEEALKVRDREGTINPYSRKGNVSKHVLLEFGDIEAELQRADLVIEGEYFFEGTTHGAIEPHCALAHVDGAGVLTVWSATQVSHYLHRELAKVLELPAHKIRVIQPPLGGAFGGKSEPFDLEFVVAKLAMKTGRPVKLLYTREEVFYAHRGRHPMKMKHRTGFTKDGGLLGVDARTILDGGAYSSFGLVTTYYSGQLMCSPYIFPAYRFDSTRAYTNKPACGPKRGHGSVQPRFAMEIQLDKASVALGLDPIELRRRNAIKAGEKTVNEFTVGSSGFLECLEKVERSSGWIEKRRDLPFGRGIGIAGSTYISGTNYPIYPNEMPQAAVQICLDRSGRARVFSGANDIGQGSNTMLAVIVSEELGIPLEDIRVLSADTDLCPVDLGAYSSRITLMVGNACLEGAQRLRRKVCASVAKRWGIPRQRVTLAGRMAIDREDPSRHVDSAQAFQWAEADHGLLGETGSYNTPKDRHGEYRGGTIGASPAYSFTAHVAEVEVDAETGLVEVKTIWIAHDCGKALSRKIVEGQIEGSTYMGFGEALMERHAVDPAHRGVHVGPSFLDYRMPTFLDTPDLEAMIVEAPDANGPYGAKEAGEGPLHSSIPAIANAIYDAVGVRLDRLPFTPQSVLAALRQREEQERAGQLHRTNPRTVKLGGAPDAAPAAIRGRRPRERRRRRDRVAAARRPRRRRRHRHSPQPQAPPRLAFTALRA</sequence>
<proteinExistence type="predicted"/>
<dbReference type="GO" id="GO:0016491">
    <property type="term" value="F:oxidoreductase activity"/>
    <property type="evidence" value="ECO:0007669"/>
    <property type="project" value="InterPro"/>
</dbReference>
<dbReference type="InterPro" id="IPR037165">
    <property type="entry name" value="AldOxase/xan_DH_Mopterin-bd_sf"/>
</dbReference>
<evidence type="ECO:0000259" key="2">
    <source>
        <dbReference type="SMART" id="SM01008"/>
    </source>
</evidence>
<dbReference type="InterPro" id="IPR036856">
    <property type="entry name" value="Ald_Oxase/Xan_DH_a/b_sf"/>
</dbReference>
<dbReference type="GO" id="GO:0005506">
    <property type="term" value="F:iron ion binding"/>
    <property type="evidence" value="ECO:0007669"/>
    <property type="project" value="InterPro"/>
</dbReference>
<dbReference type="PANTHER" id="PTHR11908:SF157">
    <property type="entry name" value="XANTHINE DEHYDROGENASE SUBUNIT D-RELATED"/>
    <property type="match status" value="1"/>
</dbReference>
<reference evidence="3" key="1">
    <citation type="submission" date="2022-11" db="EMBL/GenBank/DDBJ databases">
        <title>Minimal conservation of predation-associated metabolite biosynthetic gene clusters underscores biosynthetic potential of Myxococcota including descriptions for ten novel species: Archangium lansinium sp. nov., Myxococcus landrumus sp. nov., Nannocystis bai.</title>
        <authorList>
            <person name="Ahearne A."/>
            <person name="Stevens C."/>
            <person name="Phillips K."/>
        </authorList>
    </citation>
    <scope>NUCLEOTIDE SEQUENCE</scope>
    <source>
        <strain evidence="3">Na p29</strain>
    </source>
</reference>
<protein>
    <submittedName>
        <fullName evidence="3">Xanthine dehydrogenase family protein molybdopterin-binding subunit</fullName>
    </submittedName>
</protein>
<dbReference type="Proteomes" id="UP001150924">
    <property type="component" value="Unassembled WGS sequence"/>
</dbReference>
<accession>A0A9X3EYN9</accession>
<feature type="region of interest" description="Disordered" evidence="1">
    <location>
        <begin position="1"/>
        <end position="41"/>
    </location>
</feature>
<dbReference type="Pfam" id="PF20256">
    <property type="entry name" value="MoCoBD_2"/>
    <property type="match status" value="1"/>
</dbReference>
<dbReference type="InterPro" id="IPR046867">
    <property type="entry name" value="AldOxase/xan_DH_MoCoBD2"/>
</dbReference>
<gene>
    <name evidence="3" type="ORF">OV079_45630</name>
</gene>
<dbReference type="EMBL" id="JAPNKE010000002">
    <property type="protein sequence ID" value="MCY1012697.1"/>
    <property type="molecule type" value="Genomic_DNA"/>
</dbReference>
<dbReference type="Gene3D" id="3.30.365.10">
    <property type="entry name" value="Aldehyde oxidase/xanthine dehydrogenase, molybdopterin binding domain"/>
    <property type="match status" value="4"/>
</dbReference>
<dbReference type="RefSeq" id="WP_267776203.1">
    <property type="nucleotide sequence ID" value="NZ_JAPNKE010000002.1"/>
</dbReference>
<feature type="compositionally biased region" description="Basic residues" evidence="1">
    <location>
        <begin position="826"/>
        <end position="855"/>
    </location>
</feature>
<dbReference type="SUPFAM" id="SSF54665">
    <property type="entry name" value="CO dehydrogenase molybdoprotein N-domain-like"/>
    <property type="match status" value="1"/>
</dbReference>
<dbReference type="InterPro" id="IPR016208">
    <property type="entry name" value="Ald_Oxase/xanthine_DH-like"/>
</dbReference>
<dbReference type="InterPro" id="IPR008274">
    <property type="entry name" value="AldOxase/xan_DH_MoCoBD1"/>
</dbReference>
<evidence type="ECO:0000313" key="4">
    <source>
        <dbReference type="Proteomes" id="UP001150924"/>
    </source>
</evidence>
<dbReference type="AlphaFoldDB" id="A0A9X3EYN9"/>
<feature type="region of interest" description="Disordered" evidence="1">
    <location>
        <begin position="799"/>
        <end position="871"/>
    </location>
</feature>
<dbReference type="PANTHER" id="PTHR11908">
    <property type="entry name" value="XANTHINE DEHYDROGENASE"/>
    <property type="match status" value="1"/>
</dbReference>
<dbReference type="Pfam" id="PF01315">
    <property type="entry name" value="Ald_Xan_dh_C"/>
    <property type="match status" value="1"/>
</dbReference>
<evidence type="ECO:0000256" key="1">
    <source>
        <dbReference type="SAM" id="MobiDB-lite"/>
    </source>
</evidence>
<comment type="caution">
    <text evidence="3">The sequence shown here is derived from an EMBL/GenBank/DDBJ whole genome shotgun (WGS) entry which is preliminary data.</text>
</comment>
<dbReference type="SUPFAM" id="SSF56003">
    <property type="entry name" value="Molybdenum cofactor-binding domain"/>
    <property type="match status" value="1"/>
</dbReference>
<dbReference type="Gene3D" id="3.90.1170.50">
    <property type="entry name" value="Aldehyde oxidase/xanthine dehydrogenase, a/b hammerhead"/>
    <property type="match status" value="1"/>
</dbReference>
<feature type="domain" description="Aldehyde oxidase/xanthine dehydrogenase a/b hammerhead" evidence="2">
    <location>
        <begin position="53"/>
        <end position="159"/>
    </location>
</feature>
<keyword evidence="4" id="KW-1185">Reference proteome</keyword>
<dbReference type="Pfam" id="PF02738">
    <property type="entry name" value="MoCoBD_1"/>
    <property type="match status" value="1"/>
</dbReference>
<name>A0A9X3EYN9_9BACT</name>
<organism evidence="3 4">
    <name type="scientific">Nannocystis pusilla</name>
    <dbReference type="NCBI Taxonomy" id="889268"/>
    <lineage>
        <taxon>Bacteria</taxon>
        <taxon>Pseudomonadati</taxon>
        <taxon>Myxococcota</taxon>
        <taxon>Polyangia</taxon>
        <taxon>Nannocystales</taxon>
        <taxon>Nannocystaceae</taxon>
        <taxon>Nannocystis</taxon>
    </lineage>
</organism>
<dbReference type="InterPro" id="IPR000674">
    <property type="entry name" value="Ald_Oxase/Xan_DH_a/b"/>
</dbReference>
<evidence type="ECO:0000313" key="3">
    <source>
        <dbReference type="EMBL" id="MCY1012697.1"/>
    </source>
</evidence>